<reference evidence="1 2" key="1">
    <citation type="submission" date="2021-06" db="EMBL/GenBank/DDBJ databases">
        <title>Caerostris extrusa draft genome.</title>
        <authorList>
            <person name="Kono N."/>
            <person name="Arakawa K."/>
        </authorList>
    </citation>
    <scope>NUCLEOTIDE SEQUENCE [LARGE SCALE GENOMIC DNA]</scope>
</reference>
<sequence length="100" mass="10988">MLCSPLPSVYFRIDLQKKKISSAPHVDALSRASSEVVGHLGEKKSHLSRPIKVAHCFNPLSHVRKPDVSPSVKMRCSYTCVGRRINAVVGISLNLKKHSG</sequence>
<dbReference type="EMBL" id="BPLR01004361">
    <property type="protein sequence ID" value="GIX94323.1"/>
    <property type="molecule type" value="Genomic_DNA"/>
</dbReference>
<dbReference type="Proteomes" id="UP001054945">
    <property type="component" value="Unassembled WGS sequence"/>
</dbReference>
<organism evidence="1 2">
    <name type="scientific">Caerostris extrusa</name>
    <name type="common">Bark spider</name>
    <name type="synonym">Caerostris bankana</name>
    <dbReference type="NCBI Taxonomy" id="172846"/>
    <lineage>
        <taxon>Eukaryota</taxon>
        <taxon>Metazoa</taxon>
        <taxon>Ecdysozoa</taxon>
        <taxon>Arthropoda</taxon>
        <taxon>Chelicerata</taxon>
        <taxon>Arachnida</taxon>
        <taxon>Araneae</taxon>
        <taxon>Araneomorphae</taxon>
        <taxon>Entelegynae</taxon>
        <taxon>Araneoidea</taxon>
        <taxon>Araneidae</taxon>
        <taxon>Caerostris</taxon>
    </lineage>
</organism>
<proteinExistence type="predicted"/>
<protein>
    <submittedName>
        <fullName evidence="1">Uncharacterized protein</fullName>
    </submittedName>
</protein>
<dbReference type="AlphaFoldDB" id="A0AAV4PE74"/>
<keyword evidence="2" id="KW-1185">Reference proteome</keyword>
<gene>
    <name evidence="1" type="ORF">CEXT_729951</name>
</gene>
<comment type="caution">
    <text evidence="1">The sequence shown here is derived from an EMBL/GenBank/DDBJ whole genome shotgun (WGS) entry which is preliminary data.</text>
</comment>
<accession>A0AAV4PE74</accession>
<evidence type="ECO:0000313" key="2">
    <source>
        <dbReference type="Proteomes" id="UP001054945"/>
    </source>
</evidence>
<evidence type="ECO:0000313" key="1">
    <source>
        <dbReference type="EMBL" id="GIX94323.1"/>
    </source>
</evidence>
<name>A0AAV4PE74_CAEEX</name>